<organism evidence="3 4">
    <name type="scientific">Hermanssonia centrifuga</name>
    <dbReference type="NCBI Taxonomy" id="98765"/>
    <lineage>
        <taxon>Eukaryota</taxon>
        <taxon>Fungi</taxon>
        <taxon>Dikarya</taxon>
        <taxon>Basidiomycota</taxon>
        <taxon>Agaricomycotina</taxon>
        <taxon>Agaricomycetes</taxon>
        <taxon>Polyporales</taxon>
        <taxon>Meruliaceae</taxon>
        <taxon>Hermanssonia</taxon>
    </lineage>
</organism>
<comment type="caution">
    <text evidence="3">The sequence shown here is derived from an EMBL/GenBank/DDBJ whole genome shotgun (WGS) entry which is preliminary data.</text>
</comment>
<feature type="domain" description="HAT C-terminal dimerisation" evidence="2">
    <location>
        <begin position="41"/>
        <end position="92"/>
    </location>
</feature>
<dbReference type="AlphaFoldDB" id="A0A2R6NHN7"/>
<dbReference type="SUPFAM" id="SSF53098">
    <property type="entry name" value="Ribonuclease H-like"/>
    <property type="match status" value="1"/>
</dbReference>
<dbReference type="InterPro" id="IPR012337">
    <property type="entry name" value="RNaseH-like_sf"/>
</dbReference>
<feature type="non-terminal residue" evidence="3">
    <location>
        <position position="1"/>
    </location>
</feature>
<dbReference type="Pfam" id="PF05699">
    <property type="entry name" value="Dimer_Tnp_hAT"/>
    <property type="match status" value="1"/>
</dbReference>
<dbReference type="OrthoDB" id="3062869at2759"/>
<proteinExistence type="predicted"/>
<reference evidence="3 4" key="1">
    <citation type="submission" date="2018-02" db="EMBL/GenBank/DDBJ databases">
        <title>Genome sequence of the basidiomycete white-rot fungus Phlebia centrifuga.</title>
        <authorList>
            <person name="Granchi Z."/>
            <person name="Peng M."/>
            <person name="de Vries R.P."/>
            <person name="Hilden K."/>
            <person name="Makela M.R."/>
            <person name="Grigoriev I."/>
            <person name="Riley R."/>
        </authorList>
    </citation>
    <scope>NUCLEOTIDE SEQUENCE [LARGE SCALE GENOMIC DNA]</scope>
    <source>
        <strain evidence="3 4">FBCC195</strain>
    </source>
</reference>
<gene>
    <name evidence="3" type="ORF">PHLCEN_2v12250</name>
</gene>
<name>A0A2R6NHN7_9APHY</name>
<dbReference type="Proteomes" id="UP000186601">
    <property type="component" value="Unassembled WGS sequence"/>
</dbReference>
<dbReference type="GO" id="GO:0046983">
    <property type="term" value="F:protein dimerization activity"/>
    <property type="evidence" value="ECO:0007669"/>
    <property type="project" value="InterPro"/>
</dbReference>
<accession>A0A2R6NHN7</accession>
<sequence>HTLRPSKTPQTLEGFGPLGRVRVLKGKGKGPPHTAGFHVYCYPVWASLAQDYLSIMATFVLSERAFLQGSIIISKRRNCLKNNIIEALQCLKCAIRHDLLLQASSPSSVTEETISKEELTEASTMSDEEESGSVWNLILKDDDKE</sequence>
<dbReference type="InterPro" id="IPR008906">
    <property type="entry name" value="HATC_C_dom"/>
</dbReference>
<evidence type="ECO:0000259" key="2">
    <source>
        <dbReference type="Pfam" id="PF05699"/>
    </source>
</evidence>
<evidence type="ECO:0000256" key="1">
    <source>
        <dbReference type="SAM" id="MobiDB-lite"/>
    </source>
</evidence>
<dbReference type="EMBL" id="MLYV02001234">
    <property type="protein sequence ID" value="PSR71906.1"/>
    <property type="molecule type" value="Genomic_DNA"/>
</dbReference>
<feature type="region of interest" description="Disordered" evidence="1">
    <location>
        <begin position="105"/>
        <end position="145"/>
    </location>
</feature>
<keyword evidence="4" id="KW-1185">Reference proteome</keyword>
<evidence type="ECO:0000313" key="3">
    <source>
        <dbReference type="EMBL" id="PSR71906.1"/>
    </source>
</evidence>
<evidence type="ECO:0000313" key="4">
    <source>
        <dbReference type="Proteomes" id="UP000186601"/>
    </source>
</evidence>
<protein>
    <recommendedName>
        <fullName evidence="2">HAT C-terminal dimerisation domain-containing protein</fullName>
    </recommendedName>
</protein>